<dbReference type="EMBL" id="FNOK01000080">
    <property type="protein sequence ID" value="SDZ48240.1"/>
    <property type="molecule type" value="Genomic_DNA"/>
</dbReference>
<dbReference type="RefSeq" id="WP_218157707.1">
    <property type="nucleotide sequence ID" value="NZ_FNOK01000080.1"/>
</dbReference>
<dbReference type="AlphaFoldDB" id="A0A1H3TDR6"/>
<protein>
    <submittedName>
        <fullName evidence="1">Uncharacterized protein</fullName>
    </submittedName>
</protein>
<reference evidence="2" key="1">
    <citation type="submission" date="2016-10" db="EMBL/GenBank/DDBJ databases">
        <authorList>
            <person name="Varghese N."/>
            <person name="Submissions S."/>
        </authorList>
    </citation>
    <scope>NUCLEOTIDE SEQUENCE [LARGE SCALE GENOMIC DNA]</scope>
    <source>
        <strain evidence="2">CGMCC 4.3530</strain>
    </source>
</reference>
<dbReference type="Proteomes" id="UP000199529">
    <property type="component" value="Unassembled WGS sequence"/>
</dbReference>
<organism evidence="1 2">
    <name type="scientific">Saccharopolyspora shandongensis</name>
    <dbReference type="NCBI Taxonomy" id="418495"/>
    <lineage>
        <taxon>Bacteria</taxon>
        <taxon>Bacillati</taxon>
        <taxon>Actinomycetota</taxon>
        <taxon>Actinomycetes</taxon>
        <taxon>Pseudonocardiales</taxon>
        <taxon>Pseudonocardiaceae</taxon>
        <taxon>Saccharopolyspora</taxon>
    </lineage>
</organism>
<keyword evidence="2" id="KW-1185">Reference proteome</keyword>
<sequence length="89" mass="9469">MTVEQAQQLLDSWCAKRGDNGCAPADGKASVITVAAAEPLRPAPALPFPATLALTRVVSTQALVSFPRLTIQGRIDHQLPSKPVHKCCH</sequence>
<proteinExistence type="predicted"/>
<gene>
    <name evidence="1" type="ORF">SAMN05216215_10803</name>
</gene>
<accession>A0A1H3TDR6</accession>
<evidence type="ECO:0000313" key="1">
    <source>
        <dbReference type="EMBL" id="SDZ48240.1"/>
    </source>
</evidence>
<name>A0A1H3TDR6_9PSEU</name>
<evidence type="ECO:0000313" key="2">
    <source>
        <dbReference type="Proteomes" id="UP000199529"/>
    </source>
</evidence>